<dbReference type="InterPro" id="IPR017900">
    <property type="entry name" value="4Fe4S_Fe_S_CS"/>
</dbReference>
<dbReference type="PANTHER" id="PTHR47153">
    <property type="entry name" value="LACTATE UTILIZATION PROTEIN B"/>
    <property type="match status" value="1"/>
</dbReference>
<evidence type="ECO:0000256" key="1">
    <source>
        <dbReference type="ARBA" id="ARBA00022448"/>
    </source>
</evidence>
<dbReference type="InterPro" id="IPR024569">
    <property type="entry name" value="LutB_C"/>
</dbReference>
<keyword evidence="2" id="KW-0004">4Fe-4S</keyword>
<sequence>MLSEKGGADGGHPPEHAPRFAERAPDALNNPQLRRNFRRAMDGLMAKRAAQFPDPAYWAELRERGAAVKARALAKLPDLLERLEARLTTNGVQVHWAETTEEANAIVLGILQRAGARTVIKGKSMVSEEMHLNAHLERHGIEAVESDLGEYIIQLAGETPSHIVMPCIHKNKDEISDLFAEKIPGLERTGDVDELTAAARRVLRERFAQADAGISGVNFAVAETGTLVLIENEGNGRLSTTMPPLHIAVTGIEKVVELLDDIPPLLALLPRSATGQPITTYVNMISGPRKKGEMGKAGEKDGPTAVHLVLLDAGRSRVYQDVELADTLRCIRCAACMNHCPVYTRVGGHTYNAIYPGPIGKILTPQLQGLDAAGDQPHASTLCNACAEVCPVKIPIPDLLVRLRREAVRPTETPATHLPVVKDGGAERSWNEALVWAGWRLVYTRPLLYRMVTRALAWGGNWVPAGAPLMRDWTTARTKPRFKPRTLHDLARERGYPNRLELDEVPK</sequence>
<dbReference type="GO" id="GO:0051539">
    <property type="term" value="F:4 iron, 4 sulfur cluster binding"/>
    <property type="evidence" value="ECO:0007669"/>
    <property type="project" value="UniProtKB-KW"/>
</dbReference>
<evidence type="ECO:0000256" key="7">
    <source>
        <dbReference type="ARBA" id="ARBA00023014"/>
    </source>
</evidence>
<dbReference type="NCBIfam" id="TIGR00273">
    <property type="entry name" value="LutB/LldF family L-lactate oxidation iron-sulfur protein"/>
    <property type="match status" value="1"/>
</dbReference>
<name>A0A560FTE1_9PROT</name>
<dbReference type="RefSeq" id="WP_145748422.1">
    <property type="nucleotide sequence ID" value="NZ_VITN01000001.1"/>
</dbReference>
<keyword evidence="7" id="KW-0411">Iron-sulfur</keyword>
<dbReference type="Pfam" id="PF02589">
    <property type="entry name" value="LUD_dom"/>
    <property type="match status" value="1"/>
</dbReference>
<evidence type="ECO:0000256" key="3">
    <source>
        <dbReference type="ARBA" id="ARBA00022723"/>
    </source>
</evidence>
<dbReference type="EMBL" id="VITN01000001">
    <property type="protein sequence ID" value="TWB24867.1"/>
    <property type="molecule type" value="Genomic_DNA"/>
</dbReference>
<evidence type="ECO:0000256" key="5">
    <source>
        <dbReference type="ARBA" id="ARBA00022982"/>
    </source>
</evidence>
<dbReference type="PROSITE" id="PS00198">
    <property type="entry name" value="4FE4S_FER_1"/>
    <property type="match status" value="1"/>
</dbReference>
<evidence type="ECO:0000259" key="9">
    <source>
        <dbReference type="PROSITE" id="PS51379"/>
    </source>
</evidence>
<dbReference type="InterPro" id="IPR017896">
    <property type="entry name" value="4Fe4S_Fe-S-bd"/>
</dbReference>
<keyword evidence="3" id="KW-0479">Metal-binding</keyword>
<dbReference type="Gene3D" id="3.40.50.10420">
    <property type="entry name" value="NagB/RpiA/CoA transferase-like"/>
    <property type="match status" value="1"/>
</dbReference>
<dbReference type="InterPro" id="IPR009051">
    <property type="entry name" value="Helical_ferredxn"/>
</dbReference>
<evidence type="ECO:0000256" key="4">
    <source>
        <dbReference type="ARBA" id="ARBA00022737"/>
    </source>
</evidence>
<dbReference type="GO" id="GO:0046872">
    <property type="term" value="F:metal ion binding"/>
    <property type="evidence" value="ECO:0007669"/>
    <property type="project" value="UniProtKB-KW"/>
</dbReference>
<dbReference type="InterPro" id="IPR004452">
    <property type="entry name" value="LutB/LldF"/>
</dbReference>
<dbReference type="GO" id="GO:0006089">
    <property type="term" value="P:lactate metabolic process"/>
    <property type="evidence" value="ECO:0007669"/>
    <property type="project" value="InterPro"/>
</dbReference>
<dbReference type="PANTHER" id="PTHR47153:SF2">
    <property type="entry name" value="LACTATE UTILIZATION PROTEIN B"/>
    <property type="match status" value="1"/>
</dbReference>
<evidence type="ECO:0000256" key="6">
    <source>
        <dbReference type="ARBA" id="ARBA00023004"/>
    </source>
</evidence>
<organism evidence="10 11">
    <name type="scientific">Nitrospirillum amazonense</name>
    <dbReference type="NCBI Taxonomy" id="28077"/>
    <lineage>
        <taxon>Bacteria</taxon>
        <taxon>Pseudomonadati</taxon>
        <taxon>Pseudomonadota</taxon>
        <taxon>Alphaproteobacteria</taxon>
        <taxon>Rhodospirillales</taxon>
        <taxon>Azospirillaceae</taxon>
        <taxon>Nitrospirillum</taxon>
    </lineage>
</organism>
<dbReference type="InterPro" id="IPR024185">
    <property type="entry name" value="FTHF_cligase-like_sf"/>
</dbReference>
<dbReference type="Pfam" id="PF11870">
    <property type="entry name" value="LutB_C"/>
    <property type="match status" value="1"/>
</dbReference>
<keyword evidence="5" id="KW-0249">Electron transport</keyword>
<dbReference type="Pfam" id="PF13183">
    <property type="entry name" value="Fer4_8"/>
    <property type="match status" value="1"/>
</dbReference>
<dbReference type="Gene3D" id="1.10.1060.10">
    <property type="entry name" value="Alpha-helical ferredoxin"/>
    <property type="match status" value="1"/>
</dbReference>
<evidence type="ECO:0000256" key="2">
    <source>
        <dbReference type="ARBA" id="ARBA00022485"/>
    </source>
</evidence>
<accession>A0A560FTE1</accession>
<proteinExistence type="predicted"/>
<protein>
    <submittedName>
        <fullName evidence="10">L-lactate dehydrogenase complex protein LldF</fullName>
    </submittedName>
</protein>
<evidence type="ECO:0000313" key="10">
    <source>
        <dbReference type="EMBL" id="TWB24867.1"/>
    </source>
</evidence>
<evidence type="ECO:0000313" key="11">
    <source>
        <dbReference type="Proteomes" id="UP000319859"/>
    </source>
</evidence>
<feature type="domain" description="4Fe-4S ferredoxin-type" evidence="9">
    <location>
        <begin position="320"/>
        <end position="350"/>
    </location>
</feature>
<gene>
    <name evidence="10" type="ORF">FBZ89_101493</name>
</gene>
<dbReference type="Proteomes" id="UP000319859">
    <property type="component" value="Unassembled WGS sequence"/>
</dbReference>
<dbReference type="OrthoDB" id="5289041at2"/>
<dbReference type="AlphaFoldDB" id="A0A560FTE1"/>
<feature type="compositionally biased region" description="Basic and acidic residues" evidence="8">
    <location>
        <begin position="12"/>
        <end position="25"/>
    </location>
</feature>
<feature type="region of interest" description="Disordered" evidence="8">
    <location>
        <begin position="1"/>
        <end position="31"/>
    </location>
</feature>
<keyword evidence="4" id="KW-0677">Repeat</keyword>
<dbReference type="InterPro" id="IPR037171">
    <property type="entry name" value="NagB/RpiA_transferase-like"/>
</dbReference>
<comment type="caution">
    <text evidence="10">The sequence shown here is derived from an EMBL/GenBank/DDBJ whole genome shotgun (WGS) entry which is preliminary data.</text>
</comment>
<dbReference type="InterPro" id="IPR003741">
    <property type="entry name" value="LUD_dom"/>
</dbReference>
<dbReference type="SUPFAM" id="SSF54862">
    <property type="entry name" value="4Fe-4S ferredoxins"/>
    <property type="match status" value="1"/>
</dbReference>
<dbReference type="PROSITE" id="PS51379">
    <property type="entry name" value="4FE4S_FER_2"/>
    <property type="match status" value="1"/>
</dbReference>
<evidence type="ECO:0000256" key="8">
    <source>
        <dbReference type="SAM" id="MobiDB-lite"/>
    </source>
</evidence>
<dbReference type="SUPFAM" id="SSF100950">
    <property type="entry name" value="NagB/RpiA/CoA transferase-like"/>
    <property type="match status" value="1"/>
</dbReference>
<reference evidence="10 11" key="1">
    <citation type="submission" date="2019-06" db="EMBL/GenBank/DDBJ databases">
        <title>Genomic Encyclopedia of Type Strains, Phase IV (KMG-V): Genome sequencing to study the core and pangenomes of soil and plant-associated prokaryotes.</title>
        <authorList>
            <person name="Whitman W."/>
        </authorList>
    </citation>
    <scope>NUCLEOTIDE SEQUENCE [LARGE SCALE GENOMIC DNA]</scope>
    <source>
        <strain evidence="10 11">BR 11880</strain>
    </source>
</reference>
<keyword evidence="1" id="KW-0813">Transport</keyword>
<keyword evidence="6" id="KW-0408">Iron</keyword>